<dbReference type="InterPro" id="IPR020058">
    <property type="entry name" value="Glu/Gln-tRNA-synth_Ib_cat-dom"/>
</dbReference>
<evidence type="ECO:0000256" key="5">
    <source>
        <dbReference type="ARBA" id="ARBA00022917"/>
    </source>
</evidence>
<protein>
    <recommendedName>
        <fullName evidence="14">Prolyl-tRNA synthetase</fullName>
    </recommendedName>
</protein>
<feature type="region of interest" description="Disordered" evidence="8">
    <location>
        <begin position="716"/>
        <end position="745"/>
    </location>
</feature>
<dbReference type="InterPro" id="IPR020059">
    <property type="entry name" value="Glu/Gln-tRNA-synth_Ib_codon-bd"/>
</dbReference>
<dbReference type="SUPFAM" id="SSF52374">
    <property type="entry name" value="Nucleotidylyl transferase"/>
    <property type="match status" value="1"/>
</dbReference>
<dbReference type="InterPro" id="IPR014729">
    <property type="entry name" value="Rossmann-like_a/b/a_fold"/>
</dbReference>
<dbReference type="InterPro" id="IPR000924">
    <property type="entry name" value="Glu/Gln-tRNA-synth"/>
</dbReference>
<feature type="region of interest" description="Disordered" evidence="8">
    <location>
        <begin position="1098"/>
        <end position="1145"/>
    </location>
</feature>
<dbReference type="CDD" id="cd00807">
    <property type="entry name" value="GlnRS_core"/>
    <property type="match status" value="1"/>
</dbReference>
<dbReference type="PROSITE" id="PS51185">
    <property type="entry name" value="WHEP_TRS_2"/>
    <property type="match status" value="5"/>
</dbReference>
<feature type="region of interest" description="Disordered" evidence="8">
    <location>
        <begin position="1027"/>
        <end position="1051"/>
    </location>
</feature>
<dbReference type="InterPro" id="IPR004526">
    <property type="entry name" value="Glu-tRNA-synth_arc/euk"/>
</dbReference>
<dbReference type="RefSeq" id="XP_019563944.3">
    <property type="nucleotide sequence ID" value="XM_019708399.3"/>
</dbReference>
<keyword evidence="3" id="KW-0067">ATP-binding</keyword>
<evidence type="ECO:0008006" key="14">
    <source>
        <dbReference type="Google" id="ProtNLM"/>
    </source>
</evidence>
<dbReference type="Gene3D" id="1.20.1050.130">
    <property type="match status" value="1"/>
</dbReference>
<dbReference type="Gene3D" id="3.30.930.10">
    <property type="entry name" value="Bira Bifunctional Protein, Domain 2"/>
    <property type="match status" value="1"/>
</dbReference>
<dbReference type="PANTHER" id="PTHR43382:SF2">
    <property type="entry name" value="BIFUNCTIONAL GLUTAMATE_PROLINE--TRNA LIGASE"/>
    <property type="match status" value="1"/>
</dbReference>
<dbReference type="Proteomes" id="UP000069940">
    <property type="component" value="Unassembled WGS sequence"/>
</dbReference>
<dbReference type="InterPro" id="IPR049437">
    <property type="entry name" value="tRNA-synt_1c_C2"/>
</dbReference>
<feature type="coiled-coil region" evidence="7">
    <location>
        <begin position="1441"/>
        <end position="1468"/>
    </location>
</feature>
<keyword evidence="13" id="KW-1185">Reference proteome</keyword>
<accession>A0ABM1XNQ3</accession>
<dbReference type="PROSITE" id="PS00762">
    <property type="entry name" value="WHEP_TRS_1"/>
    <property type="match status" value="5"/>
</dbReference>
<reference evidence="12" key="2">
    <citation type="submission" date="2025-05" db="UniProtKB">
        <authorList>
            <consortium name="EnsemblMetazoa"/>
        </authorList>
    </citation>
    <scope>IDENTIFICATION</scope>
    <source>
        <strain evidence="12">Foshan</strain>
    </source>
</reference>
<dbReference type="SUPFAM" id="SSF64586">
    <property type="entry name" value="C-terminal domain of ProRS"/>
    <property type="match status" value="1"/>
</dbReference>
<dbReference type="InterPro" id="IPR036621">
    <property type="entry name" value="Anticodon-bd_dom_sf"/>
</dbReference>
<evidence type="ECO:0000256" key="8">
    <source>
        <dbReference type="SAM" id="MobiDB-lite"/>
    </source>
</evidence>
<dbReference type="InterPro" id="IPR020061">
    <property type="entry name" value="Glu_tRNA_lig_a-bdl"/>
</dbReference>
<organism evidence="12 13">
    <name type="scientific">Aedes albopictus</name>
    <name type="common">Asian tiger mosquito</name>
    <name type="synonym">Stegomyia albopicta</name>
    <dbReference type="NCBI Taxonomy" id="7160"/>
    <lineage>
        <taxon>Eukaryota</taxon>
        <taxon>Metazoa</taxon>
        <taxon>Ecdysozoa</taxon>
        <taxon>Arthropoda</taxon>
        <taxon>Hexapoda</taxon>
        <taxon>Insecta</taxon>
        <taxon>Pterygota</taxon>
        <taxon>Neoptera</taxon>
        <taxon>Endopterygota</taxon>
        <taxon>Diptera</taxon>
        <taxon>Nematocera</taxon>
        <taxon>Culicoidea</taxon>
        <taxon>Culicidae</taxon>
        <taxon>Culicinae</taxon>
        <taxon>Aedini</taxon>
        <taxon>Aedes</taxon>
        <taxon>Stegomyia</taxon>
    </lineage>
</organism>
<keyword evidence="5" id="KW-0648">Protein biosynthesis</keyword>
<keyword evidence="4" id="KW-0694">RNA-binding</keyword>
<dbReference type="InterPro" id="IPR053836">
    <property type="entry name" value="Arc1-like_N"/>
</dbReference>
<dbReference type="PANTHER" id="PTHR43382">
    <property type="entry name" value="PROLYL-TRNA SYNTHETASE"/>
    <property type="match status" value="1"/>
</dbReference>
<feature type="domain" description="WHEP-TRS" evidence="11">
    <location>
        <begin position="753"/>
        <end position="809"/>
    </location>
</feature>
<dbReference type="InterPro" id="IPR033721">
    <property type="entry name" value="ProRS_core_arch_euk"/>
</dbReference>
<dbReference type="Pfam" id="PF20974">
    <property type="entry name" value="tRNA-synt_1c_C2"/>
    <property type="match status" value="1"/>
</dbReference>
<dbReference type="InterPro" id="IPR016061">
    <property type="entry name" value="Pro-tRNA_ligase_II_C"/>
</dbReference>
<dbReference type="Pfam" id="PF00587">
    <property type="entry name" value="tRNA-synt_2b"/>
    <property type="match status" value="1"/>
</dbReference>
<dbReference type="PROSITE" id="PS00178">
    <property type="entry name" value="AA_TRNA_LIGASE_I"/>
    <property type="match status" value="1"/>
</dbReference>
<dbReference type="InterPro" id="IPR017449">
    <property type="entry name" value="Pro-tRNA_synth_II"/>
</dbReference>
<dbReference type="CDD" id="cd00862">
    <property type="entry name" value="ProRS_anticodon_zinc"/>
    <property type="match status" value="1"/>
</dbReference>
<dbReference type="InterPro" id="IPR000738">
    <property type="entry name" value="WHEP-TRS_dom"/>
</dbReference>
<dbReference type="GeneID" id="109432116"/>
<dbReference type="InterPro" id="IPR004154">
    <property type="entry name" value="Anticodon-bd"/>
</dbReference>
<feature type="compositionally biased region" description="Basic and acidic residues" evidence="8">
    <location>
        <begin position="1111"/>
        <end position="1136"/>
    </location>
</feature>
<dbReference type="NCBIfam" id="TIGR00408">
    <property type="entry name" value="proS_fam_I"/>
    <property type="match status" value="1"/>
</dbReference>
<keyword evidence="7" id="KW-0175">Coiled coil</keyword>
<evidence type="ECO:0000256" key="4">
    <source>
        <dbReference type="ARBA" id="ARBA00022884"/>
    </source>
</evidence>
<reference evidence="13" key="1">
    <citation type="journal article" date="2015" name="Proc. Natl. Acad. Sci. U.S.A.">
        <title>Genome sequence of the Asian Tiger mosquito, Aedes albopictus, reveals insights into its biology, genetics, and evolution.</title>
        <authorList>
            <person name="Chen X.G."/>
            <person name="Jiang X."/>
            <person name="Gu J."/>
            <person name="Xu M."/>
            <person name="Wu Y."/>
            <person name="Deng Y."/>
            <person name="Zhang C."/>
            <person name="Bonizzoni M."/>
            <person name="Dermauw W."/>
            <person name="Vontas J."/>
            <person name="Armbruster P."/>
            <person name="Huang X."/>
            <person name="Yang Y."/>
            <person name="Zhang H."/>
            <person name="He W."/>
            <person name="Peng H."/>
            <person name="Liu Y."/>
            <person name="Wu K."/>
            <person name="Chen J."/>
            <person name="Lirakis M."/>
            <person name="Topalis P."/>
            <person name="Van Leeuwen T."/>
            <person name="Hall A.B."/>
            <person name="Jiang X."/>
            <person name="Thorpe C."/>
            <person name="Mueller R.L."/>
            <person name="Sun C."/>
            <person name="Waterhouse R.M."/>
            <person name="Yan G."/>
            <person name="Tu Z.J."/>
            <person name="Fang X."/>
            <person name="James A.A."/>
        </authorList>
    </citation>
    <scope>NUCLEOTIDE SEQUENCE [LARGE SCALE GENOMIC DNA]</scope>
    <source>
        <strain evidence="13">Foshan</strain>
    </source>
</reference>
<evidence type="ECO:0000256" key="3">
    <source>
        <dbReference type="ARBA" id="ARBA00022840"/>
    </source>
</evidence>
<dbReference type="SUPFAM" id="SSF55681">
    <property type="entry name" value="Class II aaRS and biotin synthetases"/>
    <property type="match status" value="1"/>
</dbReference>
<proteinExistence type="inferred from homology"/>
<dbReference type="SMART" id="SM00991">
    <property type="entry name" value="WHEP-TRS"/>
    <property type="match status" value="5"/>
</dbReference>
<dbReference type="SMART" id="SM00946">
    <property type="entry name" value="ProRS-C_1"/>
    <property type="match status" value="1"/>
</dbReference>
<dbReference type="InterPro" id="IPR036282">
    <property type="entry name" value="Glutathione-S-Trfase_C_sf"/>
</dbReference>
<dbReference type="Pfam" id="PF00749">
    <property type="entry name" value="tRNA-synt_1c"/>
    <property type="match status" value="1"/>
</dbReference>
<dbReference type="Pfam" id="PF21972">
    <property type="entry name" value="Arc1p_N_like"/>
    <property type="match status" value="1"/>
</dbReference>
<dbReference type="InterPro" id="IPR010987">
    <property type="entry name" value="Glutathione-S-Trfase_C-like"/>
</dbReference>
<dbReference type="SUPFAM" id="SSF47616">
    <property type="entry name" value="GST C-terminal domain-like"/>
    <property type="match status" value="1"/>
</dbReference>
<feature type="domain" description="WHEP-TRS" evidence="11">
    <location>
        <begin position="1049"/>
        <end position="1105"/>
    </location>
</feature>
<dbReference type="InterPro" id="IPR045864">
    <property type="entry name" value="aa-tRNA-synth_II/BPL/LPL"/>
</dbReference>
<keyword evidence="2" id="KW-0547">Nucleotide-binding</keyword>
<sequence length="1643" mass="183436">MATKLVCSYNEPAIGGLIAAELVRSTNPIEISWGNEASITFSSRTLVCVTNNDVLRALARDAPKYGLYGKTPIERTQIDHWLTYTLSVEKDPADELKYLNKCLAPLTYLVANHLTIADLAVYNQLFSSYDELKAVGIPVHVQRWYDLISAQPAVKNVLQALPKEAKRTKKMQQRGGSAEKTSPVSERKQEGKFADLPGAEMGKVVVRFPPEASGYLHIGHAKAALLNQYYQQAFQGKLIMRFDDTNPAKENVHFEQVILEDLEMLQIKPDLFTHTSQYFDLMLGYCEQLMKEGKAYVDDTEPEQMKKEREERVESKNRVNSVEKNLQMWQEMLKGTALGQKCCVRAKIDMSSHNGCMRDPTIYRCKNEPHPRTGTQYKVYPTYDFACPIVDAIENVTHTLRTMEYHDRDDQFYWFIEALGLRRPYIWEYSRLNMTNTVLSKRKLTWFVDSGLVDGWDDPRFPTVRGILRRGMTVDGLKEFIIAQGSSKSVVFMEWDKIWAFNKKVIDPIAPRYTALENENRVVVNVEGAKLEAVQVPVHPKNADIGTKTVWLGPRVLIDYADAVELKEGENATFINWGNLMIKKVHKDAGGKVTSVDAALNLDNKDFKKTLKLTWLCEQDRCEYPPTFCVYFEHIINKAVLGKDEDFKNFIGHQTRTEVAMLGDPELKKLKKGDIIQLQRRGFFKVDQAYQPASEFSGVETPVVLFSIPDGHAKELPTAGVPKKGAADGAKKQAKAESGTKSAPKAAANVSCSAAQINDQIVQQGDKVRKLKADKAAKSDVDAAVKCLLELKTKFKEATGQDWKPGVAVAEPAAPAKSATSTESINAKIVEQGNVVRELKTKKAPKADVDGAVKVLLDLKAQYKFATGKDWNPEATPAPAATAVSAKKEVPQASASALDINEKIVKQGDVVRDLKSKKAAKAEVEAQVKVLLDLKSQYKASTGQDWKPGCFPPAESKTSVQAPSGGNSEVELLEKITAQGDEVRTLKTNKADKATVDAAVKTLLQLKADYKTLTGKDWKPGTVAAAAPVSTQNKENMAPTNEAASGGSDKDALVTKVNAQGETVRNLKSSGASKDQVDAAVKVLLDLKAEYKKLTGTDFPVAGRTPKPAAPKKEAKKEEKPKAKPEPAKLKEDGSGPKKQTRLGLEATKEDNLPDWYSQVITKGEMIEYYDVSGCYILRHWSFAIWKAIKAWFDGEITRMGVKECYFPIFVSKAALEREKSHIADFAPEVAWVTKSGESDLAEPIAVRPTSETVMYPAYAKWIQSYRDLPIRLNQWNNVVRWEFKHPQPFLRTREFLWQEGHTAFGVKADAEQEVLDILDLYAKVYTDLLAIPVVKGRKTEKEKFAGGDYTTTVEAFISASGRAIQGATSHFLGQNFSKMFDIVFEHPETKEKEYVYQNSWGITTRTIGVMIMVHADNQGLVLPPRVACIQAIIVPCGITANTTDDERKSLYENCKELEAELVKAGVRCEGDYRDNYSPGWKYNHWELKGVPIRIELGFKDLKNKQFVAVRRDTGEKTTVKRDQAAKDIPNLLETIHENMFKKADKDLHDHLKVTKKWDEFIQFLDTKNIIMAPFCGETPCEDKIKAESARDDAEAEPGAPAMGAKTLCIPFKQPAEITKDDKCVHPACGRSAKFYTLFGRSY</sequence>
<evidence type="ECO:0000256" key="2">
    <source>
        <dbReference type="ARBA" id="ARBA00022741"/>
    </source>
</evidence>
<keyword evidence="1" id="KW-0436">Ligase</keyword>
<name>A0ABM1XNQ3_AEDAL</name>
<feature type="domain" description="WHEP-TRS" evidence="11">
    <location>
        <begin position="896"/>
        <end position="952"/>
    </location>
</feature>
<dbReference type="InterPro" id="IPR006195">
    <property type="entry name" value="aa-tRNA-synth_II"/>
</dbReference>
<dbReference type="SUPFAM" id="SSF50715">
    <property type="entry name" value="Ribosomal protein L25-like"/>
    <property type="match status" value="1"/>
</dbReference>
<dbReference type="Gene3D" id="3.90.800.10">
    <property type="entry name" value="Glutamyl-tRNA Synthetase, Domain 3"/>
    <property type="match status" value="1"/>
</dbReference>
<evidence type="ECO:0000313" key="13">
    <source>
        <dbReference type="Proteomes" id="UP000069940"/>
    </source>
</evidence>
<dbReference type="CDD" id="cd00936">
    <property type="entry name" value="WEPRS_RNA"/>
    <property type="match status" value="5"/>
</dbReference>
<dbReference type="InterPro" id="IPR020056">
    <property type="entry name" value="Rbsml_bL25/Gln-tRNA_synth_N"/>
</dbReference>
<evidence type="ECO:0000259" key="11">
    <source>
        <dbReference type="PROSITE" id="PS51185"/>
    </source>
</evidence>
<dbReference type="PROSITE" id="PS50405">
    <property type="entry name" value="GST_CTER"/>
    <property type="match status" value="1"/>
</dbReference>
<feature type="domain" description="Aminoacyl-transfer RNA synthetases class-II family profile" evidence="10">
    <location>
        <begin position="1183"/>
        <end position="1424"/>
    </location>
</feature>
<feature type="compositionally biased region" description="Basic and acidic residues" evidence="8">
    <location>
        <begin position="725"/>
        <end position="735"/>
    </location>
</feature>
<dbReference type="InterPro" id="IPR009068">
    <property type="entry name" value="uS15_NS1_RNA-bd_sf"/>
</dbReference>
<evidence type="ECO:0000259" key="9">
    <source>
        <dbReference type="PROSITE" id="PS50405"/>
    </source>
</evidence>
<dbReference type="PRINTS" id="PR00987">
    <property type="entry name" value="TRNASYNTHGLU"/>
</dbReference>
<dbReference type="CDD" id="cd00778">
    <property type="entry name" value="ProRS_core_arch_euk"/>
    <property type="match status" value="1"/>
</dbReference>
<dbReference type="Pfam" id="PF09180">
    <property type="entry name" value="ProRS-C_1"/>
    <property type="match status" value="1"/>
</dbReference>
<dbReference type="Pfam" id="PF00458">
    <property type="entry name" value="WHEP-TRS"/>
    <property type="match status" value="5"/>
</dbReference>
<dbReference type="InterPro" id="IPR004499">
    <property type="entry name" value="Pro-tRNA-ligase_IIa_arc-type"/>
</dbReference>
<dbReference type="InterPro" id="IPR001412">
    <property type="entry name" value="aa-tRNA-synth_I_CS"/>
</dbReference>
<dbReference type="Gene3D" id="3.40.50.800">
    <property type="entry name" value="Anticodon-binding domain"/>
    <property type="match status" value="1"/>
</dbReference>
<keyword evidence="6" id="KW-0030">Aminoacyl-tRNA synthetase</keyword>
<dbReference type="Pfam" id="PF03950">
    <property type="entry name" value="tRNA-synt_1c_C"/>
    <property type="match status" value="1"/>
</dbReference>
<dbReference type="HAMAP" id="MF_02076">
    <property type="entry name" value="Glu_tRNA_synth_type2"/>
    <property type="match status" value="1"/>
</dbReference>
<dbReference type="Gene3D" id="1.10.1160.10">
    <property type="entry name" value="Glutamyl-trna Synthetase, Domain 2"/>
    <property type="match status" value="1"/>
</dbReference>
<feature type="domain" description="WHEP-TRS" evidence="11">
    <location>
        <begin position="821"/>
        <end position="877"/>
    </location>
</feature>
<dbReference type="SUPFAM" id="SSF52954">
    <property type="entry name" value="Class II aaRS ABD-related"/>
    <property type="match status" value="1"/>
</dbReference>
<evidence type="ECO:0000259" key="10">
    <source>
        <dbReference type="PROSITE" id="PS50862"/>
    </source>
</evidence>
<feature type="compositionally biased region" description="Polar residues" evidence="8">
    <location>
        <begin position="1029"/>
        <end position="1043"/>
    </location>
</feature>
<evidence type="ECO:0000256" key="6">
    <source>
        <dbReference type="ARBA" id="ARBA00023146"/>
    </source>
</evidence>
<feature type="domain" description="GST C-terminal" evidence="9">
    <location>
        <begin position="45"/>
        <end position="172"/>
    </location>
</feature>
<feature type="region of interest" description="Disordered" evidence="8">
    <location>
        <begin position="165"/>
        <end position="189"/>
    </location>
</feature>
<dbReference type="PROSITE" id="PS50862">
    <property type="entry name" value="AA_TRNA_LIGASE_II"/>
    <property type="match status" value="1"/>
</dbReference>
<dbReference type="Pfam" id="PF03129">
    <property type="entry name" value="HGTP_anticodon"/>
    <property type="match status" value="1"/>
</dbReference>
<dbReference type="NCBIfam" id="TIGR00463">
    <property type="entry name" value="gltX_arch"/>
    <property type="match status" value="1"/>
</dbReference>
<dbReference type="SUPFAM" id="SSF47060">
    <property type="entry name" value="S15/NS1 RNA-binding domain"/>
    <property type="match status" value="5"/>
</dbReference>
<dbReference type="Gene3D" id="2.40.240.10">
    <property type="entry name" value="Ribosomal Protein L25, Chain P"/>
    <property type="match status" value="1"/>
</dbReference>
<evidence type="ECO:0000256" key="1">
    <source>
        <dbReference type="ARBA" id="ARBA00022598"/>
    </source>
</evidence>
<evidence type="ECO:0000313" key="12">
    <source>
        <dbReference type="EnsemblMetazoa" id="AALFPA23_001364.P1086"/>
    </source>
</evidence>
<dbReference type="InterPro" id="IPR002314">
    <property type="entry name" value="aa-tRNA-synt_IIb"/>
</dbReference>
<dbReference type="Gene3D" id="3.40.50.620">
    <property type="entry name" value="HUPs"/>
    <property type="match status" value="1"/>
</dbReference>
<dbReference type="Gene3D" id="1.10.287.10">
    <property type="entry name" value="S15/NS1, RNA-binding"/>
    <property type="match status" value="5"/>
</dbReference>
<dbReference type="InterPro" id="IPR011035">
    <property type="entry name" value="Ribosomal_bL25/Gln-tRNA_synth"/>
</dbReference>
<evidence type="ECO:0000256" key="7">
    <source>
        <dbReference type="SAM" id="Coils"/>
    </source>
</evidence>
<dbReference type="HAMAP" id="MF_01571">
    <property type="entry name" value="Pro_tRNA_synth_type3"/>
    <property type="match status" value="1"/>
</dbReference>
<dbReference type="EnsemblMetazoa" id="AALFPA23_001364.R1086">
    <property type="protein sequence ID" value="AALFPA23_001364.P1086"/>
    <property type="gene ID" value="AALFPA23_001364"/>
</dbReference>
<dbReference type="Gene3D" id="3.30.110.30">
    <property type="entry name" value="C-terminal domain of ProRS"/>
    <property type="match status" value="1"/>
</dbReference>
<feature type="domain" description="WHEP-TRS" evidence="11">
    <location>
        <begin position="968"/>
        <end position="1024"/>
    </location>
</feature>